<dbReference type="EMBL" id="JAHRIQ010042232">
    <property type="protein sequence ID" value="MEQ2234937.1"/>
    <property type="molecule type" value="Genomic_DNA"/>
</dbReference>
<comment type="caution">
    <text evidence="1">The sequence shown here is derived from an EMBL/GenBank/DDBJ whole genome shotgun (WGS) entry which is preliminary data.</text>
</comment>
<keyword evidence="2" id="KW-1185">Reference proteome</keyword>
<dbReference type="Proteomes" id="UP001482620">
    <property type="component" value="Unassembled WGS sequence"/>
</dbReference>
<organism evidence="1 2">
    <name type="scientific">Ilyodon furcidens</name>
    <name type="common">goldbreast splitfin</name>
    <dbReference type="NCBI Taxonomy" id="33524"/>
    <lineage>
        <taxon>Eukaryota</taxon>
        <taxon>Metazoa</taxon>
        <taxon>Chordata</taxon>
        <taxon>Craniata</taxon>
        <taxon>Vertebrata</taxon>
        <taxon>Euteleostomi</taxon>
        <taxon>Actinopterygii</taxon>
        <taxon>Neopterygii</taxon>
        <taxon>Teleostei</taxon>
        <taxon>Neoteleostei</taxon>
        <taxon>Acanthomorphata</taxon>
        <taxon>Ovalentaria</taxon>
        <taxon>Atherinomorphae</taxon>
        <taxon>Cyprinodontiformes</taxon>
        <taxon>Goodeidae</taxon>
        <taxon>Ilyodon</taxon>
    </lineage>
</organism>
<evidence type="ECO:0000313" key="1">
    <source>
        <dbReference type="EMBL" id="MEQ2234937.1"/>
    </source>
</evidence>
<sequence>MWTQLQETATLSLFVLYSYNTQEKRPQSPSFSLQHQTHLNVCPDAKPFSTSPSLKPFTICPDTNLHTVFPGAKPYTARQGLKTFTVYQDPNSFKTYLLHKVRGSTAFKAKQHTPLCRKPGLSSSHML</sequence>
<name>A0ABV0TU06_9TELE</name>
<proteinExistence type="predicted"/>
<protein>
    <submittedName>
        <fullName evidence="1">Uncharacterized protein</fullName>
    </submittedName>
</protein>
<gene>
    <name evidence="1" type="ORF">ILYODFUR_036522</name>
</gene>
<evidence type="ECO:0000313" key="2">
    <source>
        <dbReference type="Proteomes" id="UP001482620"/>
    </source>
</evidence>
<accession>A0ABV0TU06</accession>
<reference evidence="1 2" key="1">
    <citation type="submission" date="2021-06" db="EMBL/GenBank/DDBJ databases">
        <authorList>
            <person name="Palmer J.M."/>
        </authorList>
    </citation>
    <scope>NUCLEOTIDE SEQUENCE [LARGE SCALE GENOMIC DNA]</scope>
    <source>
        <strain evidence="2">if_2019</strain>
        <tissue evidence="1">Muscle</tissue>
    </source>
</reference>